<keyword evidence="1" id="KW-0732">Signal</keyword>
<keyword evidence="3" id="KW-1185">Reference proteome</keyword>
<protein>
    <submittedName>
        <fullName evidence="2">Uncharacterized protein</fullName>
    </submittedName>
</protein>
<proteinExistence type="predicted"/>
<dbReference type="AlphaFoldDB" id="A0A9P5Y764"/>
<dbReference type="EMBL" id="MU150262">
    <property type="protein sequence ID" value="KAF9463454.1"/>
    <property type="molecule type" value="Genomic_DNA"/>
</dbReference>
<feature type="signal peptide" evidence="1">
    <location>
        <begin position="1"/>
        <end position="19"/>
    </location>
</feature>
<evidence type="ECO:0000313" key="3">
    <source>
        <dbReference type="Proteomes" id="UP000807353"/>
    </source>
</evidence>
<gene>
    <name evidence="2" type="ORF">BDZ94DRAFT_1258852</name>
</gene>
<evidence type="ECO:0000313" key="2">
    <source>
        <dbReference type="EMBL" id="KAF9463454.1"/>
    </source>
</evidence>
<feature type="chain" id="PRO_5040367555" evidence="1">
    <location>
        <begin position="20"/>
        <end position="145"/>
    </location>
</feature>
<accession>A0A9P5Y764</accession>
<comment type="caution">
    <text evidence="2">The sequence shown here is derived from an EMBL/GenBank/DDBJ whole genome shotgun (WGS) entry which is preliminary data.</text>
</comment>
<dbReference type="OrthoDB" id="5150177at2759"/>
<sequence length="145" mass="16332">MRFTAVIALFALVATPALAMYGAEEVDARDLSYEAIDARDFNYNALDTRDFGYDELDARDFGYDNIDARGLAYDEIDVRDFGYDESQLTAREIASAMVDILQERGLTTEDMESRGFFPFTIAKNIVGSVFKHKVEGSNNNNNKKQ</sequence>
<name>A0A9P5Y764_9AGAR</name>
<evidence type="ECO:0000256" key="1">
    <source>
        <dbReference type="SAM" id="SignalP"/>
    </source>
</evidence>
<reference evidence="2" key="1">
    <citation type="submission" date="2020-11" db="EMBL/GenBank/DDBJ databases">
        <authorList>
            <consortium name="DOE Joint Genome Institute"/>
            <person name="Ahrendt S."/>
            <person name="Riley R."/>
            <person name="Andreopoulos W."/>
            <person name="Labutti K."/>
            <person name="Pangilinan J."/>
            <person name="Ruiz-Duenas F.J."/>
            <person name="Barrasa J.M."/>
            <person name="Sanchez-Garcia M."/>
            <person name="Camarero S."/>
            <person name="Miyauchi S."/>
            <person name="Serrano A."/>
            <person name="Linde D."/>
            <person name="Babiker R."/>
            <person name="Drula E."/>
            <person name="Ayuso-Fernandez I."/>
            <person name="Pacheco R."/>
            <person name="Padilla G."/>
            <person name="Ferreira P."/>
            <person name="Barriuso J."/>
            <person name="Kellner H."/>
            <person name="Castanera R."/>
            <person name="Alfaro M."/>
            <person name="Ramirez L."/>
            <person name="Pisabarro A.G."/>
            <person name="Kuo A."/>
            <person name="Tritt A."/>
            <person name="Lipzen A."/>
            <person name="He G."/>
            <person name="Yan M."/>
            <person name="Ng V."/>
            <person name="Cullen D."/>
            <person name="Martin F."/>
            <person name="Rosso M.-N."/>
            <person name="Henrissat B."/>
            <person name="Hibbett D."/>
            <person name="Martinez A.T."/>
            <person name="Grigoriev I.V."/>
        </authorList>
    </citation>
    <scope>NUCLEOTIDE SEQUENCE</scope>
    <source>
        <strain evidence="2">CBS 247.69</strain>
    </source>
</reference>
<organism evidence="2 3">
    <name type="scientific">Collybia nuda</name>
    <dbReference type="NCBI Taxonomy" id="64659"/>
    <lineage>
        <taxon>Eukaryota</taxon>
        <taxon>Fungi</taxon>
        <taxon>Dikarya</taxon>
        <taxon>Basidiomycota</taxon>
        <taxon>Agaricomycotina</taxon>
        <taxon>Agaricomycetes</taxon>
        <taxon>Agaricomycetidae</taxon>
        <taxon>Agaricales</taxon>
        <taxon>Tricholomatineae</taxon>
        <taxon>Clitocybaceae</taxon>
        <taxon>Collybia</taxon>
    </lineage>
</organism>
<dbReference type="Proteomes" id="UP000807353">
    <property type="component" value="Unassembled WGS sequence"/>
</dbReference>